<dbReference type="InterPro" id="IPR002401">
    <property type="entry name" value="Cyt_P450_E_grp-I"/>
</dbReference>
<evidence type="ECO:0000256" key="3">
    <source>
        <dbReference type="ARBA" id="ARBA00022723"/>
    </source>
</evidence>
<reference evidence="7 9" key="1">
    <citation type="submission" date="2008-03" db="EMBL/GenBank/DDBJ databases">
        <title>Annotation of Ixodes scapularis.</title>
        <authorList>
            <consortium name="Ixodes scapularis Genome Project Consortium"/>
            <person name="Caler E."/>
            <person name="Hannick L.I."/>
            <person name="Bidwell S."/>
            <person name="Joardar V."/>
            <person name="Thiagarajan M."/>
            <person name="Amedeo P."/>
            <person name="Galinsky K.J."/>
            <person name="Schobel S."/>
            <person name="Inman J."/>
            <person name="Hostetler J."/>
            <person name="Miller J."/>
            <person name="Hammond M."/>
            <person name="Megy K."/>
            <person name="Lawson D."/>
            <person name="Kodira C."/>
            <person name="Sutton G."/>
            <person name="Meyer J."/>
            <person name="Hill C.A."/>
            <person name="Birren B."/>
            <person name="Nene V."/>
            <person name="Collins F."/>
            <person name="Alarcon-Chaidez F."/>
            <person name="Wikel S."/>
            <person name="Strausberg R."/>
        </authorList>
    </citation>
    <scope>NUCLEOTIDE SEQUENCE [LARGE SCALE GENOMIC DNA]</scope>
    <source>
        <strain evidence="9">Wikel</strain>
        <strain evidence="7">Wikel colony</strain>
    </source>
</reference>
<reference evidence="8" key="2">
    <citation type="submission" date="2020-05" db="UniProtKB">
        <authorList>
            <consortium name="EnsemblMetazoa"/>
        </authorList>
    </citation>
    <scope>IDENTIFICATION</scope>
    <source>
        <strain evidence="8">wikel</strain>
    </source>
</reference>
<protein>
    <submittedName>
        <fullName evidence="7 8">Cytochrome P450, putative</fullName>
        <ecNumber evidence="7">1.14.13.67</ecNumber>
    </submittedName>
</protein>
<dbReference type="OrthoDB" id="2789670at2759"/>
<dbReference type="STRING" id="6945.B7P5J6"/>
<dbReference type="InParanoid" id="B7P5J6"/>
<gene>
    <name evidence="7" type="ORF">IscW_ISCW016395</name>
</gene>
<evidence type="ECO:0000256" key="1">
    <source>
        <dbReference type="ARBA" id="ARBA00010617"/>
    </source>
</evidence>
<name>B7P5J6_IXOSC</name>
<dbReference type="VEuPathDB" id="VectorBase:ISCP_024368"/>
<keyword evidence="4 7" id="KW-0560">Oxidoreductase</keyword>
<dbReference type="HOGENOM" id="CLU_001570_5_2_1"/>
<dbReference type="Proteomes" id="UP000001555">
    <property type="component" value="Unassembled WGS sequence"/>
</dbReference>
<dbReference type="PaxDb" id="6945-B7P5J6"/>
<dbReference type="InterPro" id="IPR036396">
    <property type="entry name" value="Cyt_P450_sf"/>
</dbReference>
<proteinExistence type="inferred from homology"/>
<dbReference type="Pfam" id="PF00067">
    <property type="entry name" value="p450"/>
    <property type="match status" value="1"/>
</dbReference>
<keyword evidence="9" id="KW-1185">Reference proteome</keyword>
<dbReference type="GO" id="GO:0004497">
    <property type="term" value="F:monooxygenase activity"/>
    <property type="evidence" value="ECO:0007669"/>
    <property type="project" value="UniProtKB-KW"/>
</dbReference>
<keyword evidence="5" id="KW-0408">Iron</keyword>
<dbReference type="InterPro" id="IPR050705">
    <property type="entry name" value="Cytochrome_P450_3A"/>
</dbReference>
<dbReference type="FunCoup" id="B7P5J6">
    <property type="interactions" value="284"/>
</dbReference>
<evidence type="ECO:0000256" key="5">
    <source>
        <dbReference type="ARBA" id="ARBA00023004"/>
    </source>
</evidence>
<dbReference type="GO" id="GO:0020037">
    <property type="term" value="F:heme binding"/>
    <property type="evidence" value="ECO:0007669"/>
    <property type="project" value="InterPro"/>
</dbReference>
<dbReference type="VEuPathDB" id="VectorBase:ISCI016395"/>
<dbReference type="Gene3D" id="1.10.630.10">
    <property type="entry name" value="Cytochrome P450"/>
    <property type="match status" value="1"/>
</dbReference>
<dbReference type="GO" id="GO:0016705">
    <property type="term" value="F:oxidoreductase activity, acting on paired donors, with incorporation or reduction of molecular oxygen"/>
    <property type="evidence" value="ECO:0007669"/>
    <property type="project" value="InterPro"/>
</dbReference>
<dbReference type="AlphaFoldDB" id="B7P5J6"/>
<dbReference type="PANTHER" id="PTHR24302">
    <property type="entry name" value="CYTOCHROME P450 FAMILY 3"/>
    <property type="match status" value="1"/>
</dbReference>
<dbReference type="VEuPathDB" id="VectorBase:ISCW016395"/>
<keyword evidence="2" id="KW-0349">Heme</keyword>
<dbReference type="PRINTS" id="PR00463">
    <property type="entry name" value="EP450I"/>
</dbReference>
<dbReference type="EMBL" id="ABJB010265422">
    <property type="status" value="NOT_ANNOTATED_CDS"/>
    <property type="molecule type" value="Genomic_DNA"/>
</dbReference>
<dbReference type="InterPro" id="IPR001128">
    <property type="entry name" value="Cyt_P450"/>
</dbReference>
<accession>B7P5J6</accession>
<evidence type="ECO:0000256" key="4">
    <source>
        <dbReference type="ARBA" id="ARBA00023002"/>
    </source>
</evidence>
<dbReference type="EnsemblMetazoa" id="ISCW016395-RA">
    <property type="protein sequence ID" value="ISCW016395-PA"/>
    <property type="gene ID" value="ISCW016395"/>
</dbReference>
<dbReference type="EMBL" id="DS641118">
    <property type="protein sequence ID" value="EEC01868.1"/>
    <property type="molecule type" value="Genomic_DNA"/>
</dbReference>
<keyword evidence="3" id="KW-0479">Metal-binding</keyword>
<dbReference type="SUPFAM" id="SSF48264">
    <property type="entry name" value="Cytochrome P450"/>
    <property type="match status" value="1"/>
</dbReference>
<dbReference type="GO" id="GO:0005506">
    <property type="term" value="F:iron ion binding"/>
    <property type="evidence" value="ECO:0007669"/>
    <property type="project" value="InterPro"/>
</dbReference>
<sequence>MMPHVSEQAEVLIDILGEVSDLGRELSTFETFQALAMDNVGRTFFGLNSTFQHNVQDAFIAKALNVIPQMMTGPFHFIAHCTTSFGRIVKPLAWLNKLLGTFALENFSRDIAKIVEQRRKNPSLRRNDVLQCLIDAEERPDDKTNEKSAKNFTDDRLSLLIYCSFQTISISLCYATFLLAKHPDIQDKVRKEVSEAVAKSGSLSYETVMHKLWYLGQVLNETLRMYPPSLTFMTRAAKNDFEYNGTKFKAGLSIMSPVLHVHMDSRYWPEPHKFNPDR</sequence>
<organism>
    <name type="scientific">Ixodes scapularis</name>
    <name type="common">Black-legged tick</name>
    <name type="synonym">Deer tick</name>
    <dbReference type="NCBI Taxonomy" id="6945"/>
    <lineage>
        <taxon>Eukaryota</taxon>
        <taxon>Metazoa</taxon>
        <taxon>Ecdysozoa</taxon>
        <taxon>Arthropoda</taxon>
        <taxon>Chelicerata</taxon>
        <taxon>Arachnida</taxon>
        <taxon>Acari</taxon>
        <taxon>Parasitiformes</taxon>
        <taxon>Ixodida</taxon>
        <taxon>Ixodoidea</taxon>
        <taxon>Ixodidae</taxon>
        <taxon>Ixodinae</taxon>
        <taxon>Ixodes</taxon>
    </lineage>
</organism>
<evidence type="ECO:0000313" key="7">
    <source>
        <dbReference type="EMBL" id="EEC01868.1"/>
    </source>
</evidence>
<evidence type="ECO:0000256" key="2">
    <source>
        <dbReference type="ARBA" id="ARBA00022617"/>
    </source>
</evidence>
<comment type="similarity">
    <text evidence="1">Belongs to the cytochrome P450 family.</text>
</comment>
<dbReference type="PANTHER" id="PTHR24302:SF15">
    <property type="entry name" value="FATTY-ACID PEROXYGENASE"/>
    <property type="match status" value="1"/>
</dbReference>
<evidence type="ECO:0000313" key="8">
    <source>
        <dbReference type="EnsemblMetazoa" id="ISCW016395-PA"/>
    </source>
</evidence>
<evidence type="ECO:0000256" key="6">
    <source>
        <dbReference type="ARBA" id="ARBA00023033"/>
    </source>
</evidence>
<dbReference type="EC" id="1.14.13.67" evidence="7"/>
<evidence type="ECO:0000313" key="9">
    <source>
        <dbReference type="Proteomes" id="UP000001555"/>
    </source>
</evidence>
<keyword evidence="6" id="KW-0503">Monooxygenase</keyword>